<gene>
    <name evidence="2" type="ORF">E2C01_092778</name>
</gene>
<feature type="compositionally biased region" description="Basic and acidic residues" evidence="1">
    <location>
        <begin position="28"/>
        <end position="40"/>
    </location>
</feature>
<feature type="region of interest" description="Disordered" evidence="1">
    <location>
        <begin position="1"/>
        <end position="107"/>
    </location>
</feature>
<dbReference type="Proteomes" id="UP000324222">
    <property type="component" value="Unassembled WGS sequence"/>
</dbReference>
<comment type="caution">
    <text evidence="2">The sequence shown here is derived from an EMBL/GenBank/DDBJ whole genome shotgun (WGS) entry which is preliminary data.</text>
</comment>
<evidence type="ECO:0000313" key="2">
    <source>
        <dbReference type="EMBL" id="MPC97461.1"/>
    </source>
</evidence>
<evidence type="ECO:0000313" key="3">
    <source>
        <dbReference type="Proteomes" id="UP000324222"/>
    </source>
</evidence>
<name>A0A5B7JHB6_PORTR</name>
<feature type="region of interest" description="Disordered" evidence="1">
    <location>
        <begin position="145"/>
        <end position="167"/>
    </location>
</feature>
<sequence>MAARGTLLLGPAVRATLPRPTAVTTGEPGREEGGPGRGRAEGVGAACGRRGHGTQRSGRRGAGRAGAGARVAAPRIDDPRRPAVHAPPRAPGRRPLRRPLGEDTADRGVLEGRRATLGAARGRGRREVCSSCAGLQTAFVGMLQPSRTPPIPHPHSPHRTLPCTLAP</sequence>
<accession>A0A5B7JHB6</accession>
<dbReference type="AlphaFoldDB" id="A0A5B7JHB6"/>
<organism evidence="2 3">
    <name type="scientific">Portunus trituberculatus</name>
    <name type="common">Swimming crab</name>
    <name type="synonym">Neptunus trituberculatus</name>
    <dbReference type="NCBI Taxonomy" id="210409"/>
    <lineage>
        <taxon>Eukaryota</taxon>
        <taxon>Metazoa</taxon>
        <taxon>Ecdysozoa</taxon>
        <taxon>Arthropoda</taxon>
        <taxon>Crustacea</taxon>
        <taxon>Multicrustacea</taxon>
        <taxon>Malacostraca</taxon>
        <taxon>Eumalacostraca</taxon>
        <taxon>Eucarida</taxon>
        <taxon>Decapoda</taxon>
        <taxon>Pleocyemata</taxon>
        <taxon>Brachyura</taxon>
        <taxon>Eubrachyura</taxon>
        <taxon>Portunoidea</taxon>
        <taxon>Portunidae</taxon>
        <taxon>Portuninae</taxon>
        <taxon>Portunus</taxon>
    </lineage>
</organism>
<keyword evidence="3" id="KW-1185">Reference proteome</keyword>
<reference evidence="2 3" key="1">
    <citation type="submission" date="2019-05" db="EMBL/GenBank/DDBJ databases">
        <title>Another draft genome of Portunus trituberculatus and its Hox gene families provides insights of decapod evolution.</title>
        <authorList>
            <person name="Jeong J.-H."/>
            <person name="Song I."/>
            <person name="Kim S."/>
            <person name="Choi T."/>
            <person name="Kim D."/>
            <person name="Ryu S."/>
            <person name="Kim W."/>
        </authorList>
    </citation>
    <scope>NUCLEOTIDE SEQUENCE [LARGE SCALE GENOMIC DNA]</scope>
    <source>
        <tissue evidence="2">Muscle</tissue>
    </source>
</reference>
<dbReference type="EMBL" id="VSRR010110095">
    <property type="protein sequence ID" value="MPC97461.1"/>
    <property type="molecule type" value="Genomic_DNA"/>
</dbReference>
<feature type="compositionally biased region" description="Basic residues" evidence="1">
    <location>
        <begin position="49"/>
        <end position="62"/>
    </location>
</feature>
<evidence type="ECO:0000256" key="1">
    <source>
        <dbReference type="SAM" id="MobiDB-lite"/>
    </source>
</evidence>
<protein>
    <submittedName>
        <fullName evidence="2">Uncharacterized protein</fullName>
    </submittedName>
</protein>
<proteinExistence type="predicted"/>